<gene>
    <name evidence="1" type="primary">ORF104</name>
</gene>
<accession>A0A0B6XSG2</accession>
<reference evidence="1" key="1">
    <citation type="submission" date="2014-12" db="EMBL/GenBank/DDBJ databases">
        <title>Insight into the proteome of Arion vulgaris.</title>
        <authorList>
            <person name="Aradska J."/>
            <person name="Bulat T."/>
            <person name="Smidak R."/>
            <person name="Sarate P."/>
            <person name="Gangsoo J."/>
            <person name="Sialana F."/>
            <person name="Bilban M."/>
            <person name="Lubec G."/>
        </authorList>
    </citation>
    <scope>NUCLEOTIDE SEQUENCE</scope>
    <source>
        <tissue evidence="1">Skin</tissue>
    </source>
</reference>
<evidence type="ECO:0000313" key="1">
    <source>
        <dbReference type="EMBL" id="CEK46907.1"/>
    </source>
</evidence>
<feature type="non-terminal residue" evidence="1">
    <location>
        <position position="1"/>
    </location>
</feature>
<feature type="non-terminal residue" evidence="1">
    <location>
        <position position="79"/>
    </location>
</feature>
<name>A0A0B6XSG2_9EUPU</name>
<organism evidence="1">
    <name type="scientific">Arion vulgaris</name>
    <dbReference type="NCBI Taxonomy" id="1028688"/>
    <lineage>
        <taxon>Eukaryota</taxon>
        <taxon>Metazoa</taxon>
        <taxon>Spiralia</taxon>
        <taxon>Lophotrochozoa</taxon>
        <taxon>Mollusca</taxon>
        <taxon>Gastropoda</taxon>
        <taxon>Heterobranchia</taxon>
        <taxon>Euthyneura</taxon>
        <taxon>Panpulmonata</taxon>
        <taxon>Eupulmonata</taxon>
        <taxon>Stylommatophora</taxon>
        <taxon>Helicina</taxon>
        <taxon>Arionoidea</taxon>
        <taxon>Arionidae</taxon>
        <taxon>Arion</taxon>
    </lineage>
</organism>
<dbReference type="AlphaFoldDB" id="A0A0B6XSG2"/>
<dbReference type="EMBL" id="HACG01000042">
    <property type="protein sequence ID" value="CEK46907.1"/>
    <property type="molecule type" value="Transcribed_RNA"/>
</dbReference>
<protein>
    <submittedName>
        <fullName evidence="1">Uncharacterized protein</fullName>
    </submittedName>
</protein>
<sequence>VKGEATIVEVIEENRPKPPAGGRLELQYEDDPLVEQFNIYLQVFLSQALEPTFLSAILETNEKFYVDVLNQIDGLIQAK</sequence>
<proteinExistence type="predicted"/>